<accession>A0A7S3V2B6</accession>
<gene>
    <name evidence="2" type="ORF">ASTO00021_LOCUS17362</name>
</gene>
<evidence type="ECO:0000256" key="1">
    <source>
        <dbReference type="SAM" id="Phobius"/>
    </source>
</evidence>
<reference evidence="2" key="1">
    <citation type="submission" date="2021-01" db="EMBL/GenBank/DDBJ databases">
        <authorList>
            <person name="Corre E."/>
            <person name="Pelletier E."/>
            <person name="Niang G."/>
            <person name="Scheremetjew M."/>
            <person name="Finn R."/>
            <person name="Kale V."/>
            <person name="Holt S."/>
            <person name="Cochrane G."/>
            <person name="Meng A."/>
            <person name="Brown T."/>
            <person name="Cohen L."/>
        </authorList>
    </citation>
    <scope>NUCLEOTIDE SEQUENCE</scope>
    <source>
        <strain evidence="2">GSBS06</strain>
    </source>
</reference>
<feature type="transmembrane region" description="Helical" evidence="1">
    <location>
        <begin position="263"/>
        <end position="284"/>
    </location>
</feature>
<dbReference type="AlphaFoldDB" id="A0A7S3V2B6"/>
<feature type="transmembrane region" description="Helical" evidence="1">
    <location>
        <begin position="290"/>
        <end position="308"/>
    </location>
</feature>
<keyword evidence="1" id="KW-0472">Membrane</keyword>
<dbReference type="EMBL" id="HBIN01022613">
    <property type="protein sequence ID" value="CAE0447390.1"/>
    <property type="molecule type" value="Transcribed_RNA"/>
</dbReference>
<organism evidence="2">
    <name type="scientific">Aplanochytrium stocchinoi</name>
    <dbReference type="NCBI Taxonomy" id="215587"/>
    <lineage>
        <taxon>Eukaryota</taxon>
        <taxon>Sar</taxon>
        <taxon>Stramenopiles</taxon>
        <taxon>Bigyra</taxon>
        <taxon>Labyrinthulomycetes</taxon>
        <taxon>Thraustochytrida</taxon>
        <taxon>Thraustochytriidae</taxon>
        <taxon>Aplanochytrium</taxon>
    </lineage>
</organism>
<feature type="transmembrane region" description="Helical" evidence="1">
    <location>
        <begin position="198"/>
        <end position="222"/>
    </location>
</feature>
<proteinExistence type="predicted"/>
<protein>
    <submittedName>
        <fullName evidence="2">Uncharacterized protein</fullName>
    </submittedName>
</protein>
<feature type="transmembrane region" description="Helical" evidence="1">
    <location>
        <begin position="124"/>
        <end position="144"/>
    </location>
</feature>
<feature type="transmembrane region" description="Helical" evidence="1">
    <location>
        <begin position="170"/>
        <end position="192"/>
    </location>
</feature>
<keyword evidence="1" id="KW-0812">Transmembrane</keyword>
<evidence type="ECO:0000313" key="2">
    <source>
        <dbReference type="EMBL" id="CAE0447390.1"/>
    </source>
</evidence>
<name>A0A7S3V2B6_9STRA</name>
<keyword evidence="1" id="KW-1133">Transmembrane helix</keyword>
<feature type="transmembrane region" description="Helical" evidence="1">
    <location>
        <begin position="65"/>
        <end position="82"/>
    </location>
</feature>
<feature type="transmembrane region" description="Helical" evidence="1">
    <location>
        <begin position="94"/>
        <end position="112"/>
    </location>
</feature>
<sequence>MPCLTLWPAPTCGFNGRCVPEENGTDEFCVCDDGFSQSLEFSFFVDEPFLNSSICIYNENAVSRLYMVLVALAIFTSCMQILKLENQRQVRRQLPHIGYSVFITGESFYRVYYPDKALCGVDPVFTLVFSQCAVLAAWQGYIFLSKYLRYVAKKVQLDAFFLRAEAYQRVYFYVLVIHSVSVQLFWISTWMSRDRVMIVFQFVFTVQVLRVAFQIAFFQFALSELSKDMRKLLDFDDSTKMTKSGIQVFLEKNIDGLEKRRRVLVASGILEITLWATALASNFFFLCWSYMLPVLGQLMFVYALAVIIESKRKGILVKYIQRFYMGDKGKVGENDQDGIAVVSETTYNSRFNDSSLAGLAGRSNSEVYASNPVAD</sequence>